<reference evidence="2" key="1">
    <citation type="submission" date="2020-11" db="EMBL/GenBank/DDBJ databases">
        <title>Kefir isolates.</title>
        <authorList>
            <person name="Marcisauskas S."/>
            <person name="Kim Y."/>
            <person name="Blasche S."/>
        </authorList>
    </citation>
    <scope>NUCLEOTIDE SEQUENCE</scope>
    <source>
        <strain evidence="2">Olga-1</strain>
    </source>
</reference>
<keyword evidence="3" id="KW-1185">Reference proteome</keyword>
<evidence type="ECO:0000313" key="2">
    <source>
        <dbReference type="EMBL" id="KAG0688188.1"/>
    </source>
</evidence>
<gene>
    <name evidence="2" type="ORF">C6P40_001301</name>
</gene>
<evidence type="ECO:0000313" key="3">
    <source>
        <dbReference type="Proteomes" id="UP000697127"/>
    </source>
</evidence>
<accession>A0A9P7BGE1</accession>
<feature type="compositionally biased region" description="Low complexity" evidence="1">
    <location>
        <begin position="79"/>
        <end position="90"/>
    </location>
</feature>
<feature type="region of interest" description="Disordered" evidence="1">
    <location>
        <begin position="77"/>
        <end position="96"/>
    </location>
</feature>
<dbReference type="EMBL" id="PUHW01000174">
    <property type="protein sequence ID" value="KAG0688188.1"/>
    <property type="molecule type" value="Genomic_DNA"/>
</dbReference>
<proteinExistence type="predicted"/>
<dbReference type="OrthoDB" id="4069241at2759"/>
<dbReference type="Proteomes" id="UP000697127">
    <property type="component" value="Unassembled WGS sequence"/>
</dbReference>
<sequence length="275" mass="31398">MQKRQPLASKSTNLQRSRSTSPLKRSQSPTKNSIYSSSPTKKNRISPIKNLPQLNHPLSSSSSLSSSSFTIFQDKSYNRHNNNSINNNNNSPKTKSIIPIFENTQISSNKENEFIDNNDSTTVRKIEINNKENPSLLNNTHNTHTQIKRLPLSDLNINQYPGYIHIGPHQPLSQLQQLNEPWSTNTFSNLDLNLNLNSNSNSNSNNKFNHNKRILVPSYITPPKRNRVHLYKYISSTTSNQSKNLLPKLKSIDDSYQPSSIDSFYVYNEKIDTLK</sequence>
<dbReference type="AlphaFoldDB" id="A0A9P7BGE1"/>
<evidence type="ECO:0000256" key="1">
    <source>
        <dbReference type="SAM" id="MobiDB-lite"/>
    </source>
</evidence>
<protein>
    <submittedName>
        <fullName evidence="2">Uncharacterized protein</fullName>
    </submittedName>
</protein>
<organism evidence="2 3">
    <name type="scientific">Pichia californica</name>
    <dbReference type="NCBI Taxonomy" id="460514"/>
    <lineage>
        <taxon>Eukaryota</taxon>
        <taxon>Fungi</taxon>
        <taxon>Dikarya</taxon>
        <taxon>Ascomycota</taxon>
        <taxon>Saccharomycotina</taxon>
        <taxon>Pichiomycetes</taxon>
        <taxon>Pichiales</taxon>
        <taxon>Pichiaceae</taxon>
        <taxon>Pichia</taxon>
    </lineage>
</organism>
<feature type="region of interest" description="Disordered" evidence="1">
    <location>
        <begin position="1"/>
        <end position="66"/>
    </location>
</feature>
<name>A0A9P7BGE1_9ASCO</name>
<feature type="compositionally biased region" description="Polar residues" evidence="1">
    <location>
        <begin position="8"/>
        <end position="40"/>
    </location>
</feature>
<comment type="caution">
    <text evidence="2">The sequence shown here is derived from an EMBL/GenBank/DDBJ whole genome shotgun (WGS) entry which is preliminary data.</text>
</comment>